<keyword evidence="2" id="KW-1185">Reference proteome</keyword>
<name>A0A397TJX1_9GLOM</name>
<protein>
    <submittedName>
        <fullName evidence="1">Uncharacterized protein</fullName>
    </submittedName>
</protein>
<evidence type="ECO:0000313" key="2">
    <source>
        <dbReference type="Proteomes" id="UP000265703"/>
    </source>
</evidence>
<gene>
    <name evidence="1" type="ORF">C1645_812959</name>
</gene>
<dbReference type="OrthoDB" id="2429737at2759"/>
<dbReference type="Proteomes" id="UP000265703">
    <property type="component" value="Unassembled WGS sequence"/>
</dbReference>
<organism evidence="1 2">
    <name type="scientific">Glomus cerebriforme</name>
    <dbReference type="NCBI Taxonomy" id="658196"/>
    <lineage>
        <taxon>Eukaryota</taxon>
        <taxon>Fungi</taxon>
        <taxon>Fungi incertae sedis</taxon>
        <taxon>Mucoromycota</taxon>
        <taxon>Glomeromycotina</taxon>
        <taxon>Glomeromycetes</taxon>
        <taxon>Glomerales</taxon>
        <taxon>Glomeraceae</taxon>
        <taxon>Glomus</taxon>
    </lineage>
</organism>
<dbReference type="InterPro" id="IPR041078">
    <property type="entry name" value="Plavaka"/>
</dbReference>
<dbReference type="Pfam" id="PF18759">
    <property type="entry name" value="Plavaka"/>
    <property type="match status" value="1"/>
</dbReference>
<proteinExistence type="predicted"/>
<evidence type="ECO:0000313" key="1">
    <source>
        <dbReference type="EMBL" id="RIA98242.1"/>
    </source>
</evidence>
<comment type="caution">
    <text evidence="1">The sequence shown here is derived from an EMBL/GenBank/DDBJ whole genome shotgun (WGS) entry which is preliminary data.</text>
</comment>
<sequence length="141" mass="16257">MEVNNLSFKLEVIYNNGKKDNILYYQLIIEGIQELLSNLNIVNSEFYVNFKIHKNANGAKVLAIIVYSDFTNCDQLGRKSEYPLNITFGNISGWRRQKLDARAIIAYLPKMTSASQGNNDIAFYIKNYRFTIASDLVIFVW</sequence>
<dbReference type="AlphaFoldDB" id="A0A397TJX1"/>
<reference evidence="1 2" key="1">
    <citation type="submission" date="2018-06" db="EMBL/GenBank/DDBJ databases">
        <title>Comparative genomics reveals the genomic features of Rhizophagus irregularis, R. cerebriforme, R. diaphanum and Gigaspora rosea, and their symbiotic lifestyle signature.</title>
        <authorList>
            <person name="Morin E."/>
            <person name="San Clemente H."/>
            <person name="Chen E.C.H."/>
            <person name="De La Providencia I."/>
            <person name="Hainaut M."/>
            <person name="Kuo A."/>
            <person name="Kohler A."/>
            <person name="Murat C."/>
            <person name="Tang N."/>
            <person name="Roy S."/>
            <person name="Loubradou J."/>
            <person name="Henrissat B."/>
            <person name="Grigoriev I.V."/>
            <person name="Corradi N."/>
            <person name="Roux C."/>
            <person name="Martin F.M."/>
        </authorList>
    </citation>
    <scope>NUCLEOTIDE SEQUENCE [LARGE SCALE GENOMIC DNA]</scope>
    <source>
        <strain evidence="1 2">DAOM 227022</strain>
    </source>
</reference>
<accession>A0A397TJX1</accession>
<dbReference type="EMBL" id="QKYT01000018">
    <property type="protein sequence ID" value="RIA98242.1"/>
    <property type="molecule type" value="Genomic_DNA"/>
</dbReference>